<dbReference type="RefSeq" id="WP_121216712.1">
    <property type="nucleotide sequence ID" value="NZ_RBIG01000001.1"/>
</dbReference>
<feature type="binding site" evidence="3">
    <location>
        <position position="107"/>
    </location>
    <ligand>
        <name>Fe(3+)</name>
        <dbReference type="ChEBI" id="CHEBI:29034"/>
    </ligand>
</feature>
<gene>
    <name evidence="5" type="ORF">BCL74_0110</name>
</gene>
<reference evidence="5 6" key="1">
    <citation type="submission" date="2018-10" db="EMBL/GenBank/DDBJ databases">
        <title>Comparative analysis of microorganisms from saline springs in Andes Mountain Range, Colombia.</title>
        <authorList>
            <person name="Rubin E."/>
        </authorList>
    </citation>
    <scope>NUCLEOTIDE SEQUENCE [LARGE SCALE GENOMIC DNA]</scope>
    <source>
        <strain evidence="5 6">USBA 36</strain>
    </source>
</reference>
<dbReference type="InterPro" id="IPR023900">
    <property type="entry name" value="CN_Hdrtase_asu/SCN_Hdrlase_gsu"/>
</dbReference>
<feature type="domain" description="Nitrile hydratase alpha/Thiocyanate hydrolase gamma" evidence="4">
    <location>
        <begin position="11"/>
        <end position="192"/>
    </location>
</feature>
<evidence type="ECO:0000259" key="4">
    <source>
        <dbReference type="Pfam" id="PF02979"/>
    </source>
</evidence>
<feature type="binding site" evidence="3">
    <location>
        <position position="103"/>
    </location>
    <ligand>
        <name>Fe(3+)</name>
        <dbReference type="ChEBI" id="CHEBI:29034"/>
    </ligand>
</feature>
<dbReference type="OrthoDB" id="528553at2"/>
<evidence type="ECO:0000313" key="5">
    <source>
        <dbReference type="EMBL" id="RKQ72346.1"/>
    </source>
</evidence>
<sequence length="200" mass="22768">MASTDQRAAPVERRVAALEQAFVERNLVRTEDVDAVVHNAEENWVPENGARVVARAWTDAGFRRRLLENGKAAVTELGLAMPPHHKHLVVLENTPTLQNVICCTLCSCTAFTIIGLPPGWYKDFEYRSRLVRQSRTVLREMGLDLPDEIDIKVWDTTTDTRYMVLPVQPEETIGWPEDRLREIVTKDSMIGVSRLEAPYR</sequence>
<comment type="similarity">
    <text evidence="1">Belongs to the nitrile hydratase subunit alpha family.</text>
</comment>
<evidence type="ECO:0000256" key="1">
    <source>
        <dbReference type="ARBA" id="ARBA00009363"/>
    </source>
</evidence>
<protein>
    <submittedName>
        <fullName evidence="5">Nitrile hydratase</fullName>
    </submittedName>
</protein>
<comment type="caution">
    <text evidence="5">The sequence shown here is derived from an EMBL/GenBank/DDBJ whole genome shotgun (WGS) entry which is preliminary data.</text>
</comment>
<evidence type="ECO:0000256" key="2">
    <source>
        <dbReference type="ARBA" id="ARBA00022723"/>
    </source>
</evidence>
<dbReference type="InterPro" id="IPR004232">
    <property type="entry name" value="CN_Hdrtase_a/SCN_Hdrlase_g"/>
</dbReference>
<keyword evidence="3" id="KW-0408">Iron</keyword>
<feature type="binding site" evidence="3">
    <location>
        <position position="108"/>
    </location>
    <ligand>
        <name>Fe(3+)</name>
        <dbReference type="ChEBI" id="CHEBI:29034"/>
    </ligand>
</feature>
<dbReference type="GO" id="GO:0046914">
    <property type="term" value="F:transition metal ion binding"/>
    <property type="evidence" value="ECO:0007669"/>
    <property type="project" value="InterPro"/>
</dbReference>
<dbReference type="GO" id="GO:0003824">
    <property type="term" value="F:catalytic activity"/>
    <property type="evidence" value="ECO:0007669"/>
    <property type="project" value="InterPro"/>
</dbReference>
<dbReference type="PIRSF" id="PIRSF001426">
    <property type="entry name" value="NHase_alpha"/>
    <property type="match status" value="1"/>
</dbReference>
<evidence type="ECO:0000313" key="6">
    <source>
        <dbReference type="Proteomes" id="UP000277424"/>
    </source>
</evidence>
<organism evidence="5 6">
    <name type="scientific">Oceanibaculum indicum</name>
    <dbReference type="NCBI Taxonomy" id="526216"/>
    <lineage>
        <taxon>Bacteria</taxon>
        <taxon>Pseudomonadati</taxon>
        <taxon>Pseudomonadota</taxon>
        <taxon>Alphaproteobacteria</taxon>
        <taxon>Rhodospirillales</taxon>
        <taxon>Oceanibaculaceae</taxon>
        <taxon>Oceanibaculum</taxon>
    </lineage>
</organism>
<evidence type="ECO:0000256" key="3">
    <source>
        <dbReference type="PIRSR" id="PIRSR001426-1"/>
    </source>
</evidence>
<dbReference type="InterPro" id="IPR036648">
    <property type="entry name" value="CN_Hdrase_a/SCN_Hdrase_g_sf"/>
</dbReference>
<dbReference type="Pfam" id="PF02979">
    <property type="entry name" value="NHase_alpha"/>
    <property type="match status" value="1"/>
</dbReference>
<dbReference type="Gene3D" id="3.90.330.10">
    <property type="entry name" value="Nitrile hydratase alpha /Thiocyanate hydrolase gamma"/>
    <property type="match status" value="1"/>
</dbReference>
<dbReference type="SUPFAM" id="SSF56209">
    <property type="entry name" value="Nitrile hydratase alpha chain"/>
    <property type="match status" value="1"/>
</dbReference>
<feature type="binding site" evidence="3">
    <location>
        <position position="106"/>
    </location>
    <ligand>
        <name>Fe(3+)</name>
        <dbReference type="ChEBI" id="CHEBI:29034"/>
    </ligand>
</feature>
<dbReference type="AlphaFoldDB" id="A0A420WN87"/>
<name>A0A420WN87_9PROT</name>
<dbReference type="Proteomes" id="UP000277424">
    <property type="component" value="Unassembled WGS sequence"/>
</dbReference>
<dbReference type="EMBL" id="RBIG01000001">
    <property type="protein sequence ID" value="RKQ72346.1"/>
    <property type="molecule type" value="Genomic_DNA"/>
</dbReference>
<keyword evidence="2 3" id="KW-0479">Metal-binding</keyword>
<accession>A0A420WN87</accession>
<proteinExistence type="inferred from homology"/>